<dbReference type="EMBL" id="ML179392">
    <property type="protein sequence ID" value="THU88855.1"/>
    <property type="molecule type" value="Genomic_DNA"/>
</dbReference>
<sequence>MVVDLIEEDKGALNAWSDAKEMLSNISDSDSESVYKGASSQLQTIPFPISSAKQRLNWTTPAILDESDLGGFEGDFVGGLIPASQTLVIKGYTPFVGFVPTVSIWMINVNKQWKKIGVVIIVGSATDIRSRSSTYNSENVMLPSKY</sequence>
<proteinExistence type="predicted"/>
<accession>A0A4V4HDW1</accession>
<keyword evidence="2" id="KW-1185">Reference proteome</keyword>
<organism evidence="1 2">
    <name type="scientific">Dendrothele bispora (strain CBS 962.96)</name>
    <dbReference type="NCBI Taxonomy" id="1314807"/>
    <lineage>
        <taxon>Eukaryota</taxon>
        <taxon>Fungi</taxon>
        <taxon>Dikarya</taxon>
        <taxon>Basidiomycota</taxon>
        <taxon>Agaricomycotina</taxon>
        <taxon>Agaricomycetes</taxon>
        <taxon>Agaricomycetidae</taxon>
        <taxon>Agaricales</taxon>
        <taxon>Agaricales incertae sedis</taxon>
        <taxon>Dendrothele</taxon>
    </lineage>
</organism>
<name>A0A4V4HDW1_DENBC</name>
<dbReference type="AlphaFoldDB" id="A0A4V4HDW1"/>
<gene>
    <name evidence="1" type="ORF">K435DRAFT_803201</name>
</gene>
<evidence type="ECO:0000313" key="1">
    <source>
        <dbReference type="EMBL" id="THU88855.1"/>
    </source>
</evidence>
<dbReference type="Proteomes" id="UP000297245">
    <property type="component" value="Unassembled WGS sequence"/>
</dbReference>
<protein>
    <submittedName>
        <fullName evidence="1">Uncharacterized protein</fullName>
    </submittedName>
</protein>
<evidence type="ECO:0000313" key="2">
    <source>
        <dbReference type="Proteomes" id="UP000297245"/>
    </source>
</evidence>
<reference evidence="1 2" key="1">
    <citation type="journal article" date="2019" name="Nat. Ecol. Evol.">
        <title>Megaphylogeny resolves global patterns of mushroom evolution.</title>
        <authorList>
            <person name="Varga T."/>
            <person name="Krizsan K."/>
            <person name="Foldi C."/>
            <person name="Dima B."/>
            <person name="Sanchez-Garcia M."/>
            <person name="Sanchez-Ramirez S."/>
            <person name="Szollosi G.J."/>
            <person name="Szarkandi J.G."/>
            <person name="Papp V."/>
            <person name="Albert L."/>
            <person name="Andreopoulos W."/>
            <person name="Angelini C."/>
            <person name="Antonin V."/>
            <person name="Barry K.W."/>
            <person name="Bougher N.L."/>
            <person name="Buchanan P."/>
            <person name="Buyck B."/>
            <person name="Bense V."/>
            <person name="Catcheside P."/>
            <person name="Chovatia M."/>
            <person name="Cooper J."/>
            <person name="Damon W."/>
            <person name="Desjardin D."/>
            <person name="Finy P."/>
            <person name="Geml J."/>
            <person name="Haridas S."/>
            <person name="Hughes K."/>
            <person name="Justo A."/>
            <person name="Karasinski D."/>
            <person name="Kautmanova I."/>
            <person name="Kiss B."/>
            <person name="Kocsube S."/>
            <person name="Kotiranta H."/>
            <person name="LaButti K.M."/>
            <person name="Lechner B.E."/>
            <person name="Liimatainen K."/>
            <person name="Lipzen A."/>
            <person name="Lukacs Z."/>
            <person name="Mihaltcheva S."/>
            <person name="Morgado L.N."/>
            <person name="Niskanen T."/>
            <person name="Noordeloos M.E."/>
            <person name="Ohm R.A."/>
            <person name="Ortiz-Santana B."/>
            <person name="Ovrebo C."/>
            <person name="Racz N."/>
            <person name="Riley R."/>
            <person name="Savchenko A."/>
            <person name="Shiryaev A."/>
            <person name="Soop K."/>
            <person name="Spirin V."/>
            <person name="Szebenyi C."/>
            <person name="Tomsovsky M."/>
            <person name="Tulloss R.E."/>
            <person name="Uehling J."/>
            <person name="Grigoriev I.V."/>
            <person name="Vagvolgyi C."/>
            <person name="Papp T."/>
            <person name="Martin F.M."/>
            <person name="Miettinen O."/>
            <person name="Hibbett D.S."/>
            <person name="Nagy L.G."/>
        </authorList>
    </citation>
    <scope>NUCLEOTIDE SEQUENCE [LARGE SCALE GENOMIC DNA]</scope>
    <source>
        <strain evidence="1 2">CBS 962.96</strain>
    </source>
</reference>